<reference evidence="4 5" key="1">
    <citation type="submission" date="2024-04" db="EMBL/GenBank/DDBJ databases">
        <title>genome sequences of Mucor flavus KT1a and Helicostylum pulchrum KT1b strains isolation_sourced from the surface of a dry-aged beef.</title>
        <authorList>
            <person name="Toyotome T."/>
            <person name="Hosono M."/>
            <person name="Torimaru M."/>
            <person name="Fukuda K."/>
            <person name="Mikami N."/>
        </authorList>
    </citation>
    <scope>NUCLEOTIDE SEQUENCE [LARGE SCALE GENOMIC DNA]</scope>
    <source>
        <strain evidence="4 5">KT1b</strain>
    </source>
</reference>
<evidence type="ECO:0000259" key="3">
    <source>
        <dbReference type="PROSITE" id="PS50030"/>
    </source>
</evidence>
<protein>
    <recommendedName>
        <fullName evidence="3">UBA domain-containing protein</fullName>
    </recommendedName>
</protein>
<evidence type="ECO:0000256" key="2">
    <source>
        <dbReference type="SAM" id="MobiDB-lite"/>
    </source>
</evidence>
<proteinExistence type="predicted"/>
<accession>A0ABP9Y4V2</accession>
<feature type="region of interest" description="Disordered" evidence="2">
    <location>
        <begin position="238"/>
        <end position="353"/>
    </location>
</feature>
<organism evidence="4 5">
    <name type="scientific">Helicostylum pulchrum</name>
    <dbReference type="NCBI Taxonomy" id="562976"/>
    <lineage>
        <taxon>Eukaryota</taxon>
        <taxon>Fungi</taxon>
        <taxon>Fungi incertae sedis</taxon>
        <taxon>Mucoromycota</taxon>
        <taxon>Mucoromycotina</taxon>
        <taxon>Mucoromycetes</taxon>
        <taxon>Mucorales</taxon>
        <taxon>Mucorineae</taxon>
        <taxon>Mucoraceae</taxon>
        <taxon>Helicostylum</taxon>
    </lineage>
</organism>
<dbReference type="SUPFAM" id="SSF46934">
    <property type="entry name" value="UBA-like"/>
    <property type="match status" value="1"/>
</dbReference>
<feature type="compositionally biased region" description="Basic and acidic residues" evidence="2">
    <location>
        <begin position="310"/>
        <end position="339"/>
    </location>
</feature>
<feature type="compositionally biased region" description="Low complexity" evidence="2">
    <location>
        <begin position="291"/>
        <end position="300"/>
    </location>
</feature>
<dbReference type="InterPro" id="IPR019734">
    <property type="entry name" value="TPR_rpt"/>
</dbReference>
<dbReference type="InterPro" id="IPR011990">
    <property type="entry name" value="TPR-like_helical_dom_sf"/>
</dbReference>
<dbReference type="EMBL" id="BAABUJ010000021">
    <property type="protein sequence ID" value="GAA5802004.1"/>
    <property type="molecule type" value="Genomic_DNA"/>
</dbReference>
<dbReference type="PANTHER" id="PTHR46423:SF1">
    <property type="entry name" value="RNA POLYMERASE II-ASSOCIATED PROTEIN 3"/>
    <property type="match status" value="1"/>
</dbReference>
<dbReference type="Gene3D" id="1.10.287.110">
    <property type="entry name" value="DnaJ domain"/>
    <property type="match status" value="1"/>
</dbReference>
<sequence length="677" mass="75124">MSQETSYTRQRSHSSSNSNNVPKPARGPDGPSYSSTSPKTGHRYSSSANGKLTRHYATPEESEAVIPVFSTPTHMYIRQELNAQPRGSPVYTASPKYTAPTAPTASAKYTAPTAPTAQPYSPAQQQQQTFSGNAKNFASNGYQESSKPPPGSPLGYGRTRAESATRPTTDRFAMESTEAHSTYSGTQPTPQADSVSQRDMLLAQLVDMGFSLEASKVAMTASGGTNLQEILDILVQNAKVETQYPHHQTPPPPSSNPRPTSQPPKPPPHGTNPRPMSQPPPPPSTNPRPTPQQTQPTTSSDNDDEDDDPRAEREKEEKFKREQEERRREYFDQLKREKPIPPTPSPRPPMEPVSAYADRERKQGNFLFNKGQYTEAETYYSAAIASLPPGHGELVLLCNNRAAARLKLRKYHECLADCALAIDIARSQMEYSAVLGDTMWKGQLIKALHRKASALEGLCLFEAAIQVYEEYVRLDGSRSTQAAQGIARCQQAITEKRQATTQQQQHPPPQPPRPANNGPTWKPANDNSAFPNIDFNMFIPKQTPEQLAAQADINKSKAVKEMREREKMKEAEDAERLRNEDSVNAKIMAWKAGKDRNLRALLGSLSGILWPGVQWKHVQMSELLEPRKCKVTYMKAIAKVHPDKLPANATVEQRMLASSIFTTLNQAWDSFKIENNL</sequence>
<feature type="compositionally biased region" description="Polar residues" evidence="2">
    <location>
        <begin position="179"/>
        <end position="197"/>
    </location>
</feature>
<feature type="region of interest" description="Disordered" evidence="2">
    <location>
        <begin position="495"/>
        <end position="527"/>
    </location>
</feature>
<dbReference type="Gene3D" id="1.25.40.10">
    <property type="entry name" value="Tetratricopeptide repeat domain"/>
    <property type="match status" value="1"/>
</dbReference>
<feature type="compositionally biased region" description="Polar residues" evidence="2">
    <location>
        <begin position="32"/>
        <end position="50"/>
    </location>
</feature>
<feature type="compositionally biased region" description="Low complexity" evidence="2">
    <location>
        <begin position="91"/>
        <end position="129"/>
    </location>
</feature>
<feature type="region of interest" description="Disordered" evidence="2">
    <location>
        <begin position="77"/>
        <end position="198"/>
    </location>
</feature>
<keyword evidence="1" id="KW-0802">TPR repeat</keyword>
<dbReference type="InterPro" id="IPR051966">
    <property type="entry name" value="RPAP3"/>
</dbReference>
<dbReference type="PRINTS" id="PR01217">
    <property type="entry name" value="PRICHEXTENSN"/>
</dbReference>
<gene>
    <name evidence="4" type="ORF">HPULCUR_007464</name>
</gene>
<feature type="region of interest" description="Disordered" evidence="2">
    <location>
        <begin position="1"/>
        <end position="65"/>
    </location>
</feature>
<feature type="compositionally biased region" description="Pro residues" evidence="2">
    <location>
        <begin position="340"/>
        <end position="351"/>
    </location>
</feature>
<dbReference type="SMART" id="SM00028">
    <property type="entry name" value="TPR"/>
    <property type="match status" value="3"/>
</dbReference>
<evidence type="ECO:0000256" key="1">
    <source>
        <dbReference type="ARBA" id="ARBA00022803"/>
    </source>
</evidence>
<dbReference type="InterPro" id="IPR015940">
    <property type="entry name" value="UBA"/>
</dbReference>
<dbReference type="Proteomes" id="UP001476247">
    <property type="component" value="Unassembled WGS sequence"/>
</dbReference>
<evidence type="ECO:0000313" key="4">
    <source>
        <dbReference type="EMBL" id="GAA5802004.1"/>
    </source>
</evidence>
<comment type="caution">
    <text evidence="4">The sequence shown here is derived from an EMBL/GenBank/DDBJ whole genome shotgun (WGS) entry which is preliminary data.</text>
</comment>
<feature type="domain" description="UBA" evidence="3">
    <location>
        <begin position="194"/>
        <end position="237"/>
    </location>
</feature>
<dbReference type="PANTHER" id="PTHR46423">
    <property type="entry name" value="RNA POLYMERASE II-ASSOCIATED PROTEIN 3"/>
    <property type="match status" value="1"/>
</dbReference>
<feature type="compositionally biased region" description="Polar residues" evidence="2">
    <location>
        <begin position="130"/>
        <end position="146"/>
    </location>
</feature>
<keyword evidence="5" id="KW-1185">Reference proteome</keyword>
<dbReference type="Gene3D" id="1.10.8.10">
    <property type="entry name" value="DNA helicase RuvA subunit, C-terminal domain"/>
    <property type="match status" value="1"/>
</dbReference>
<dbReference type="SUPFAM" id="SSF48452">
    <property type="entry name" value="TPR-like"/>
    <property type="match status" value="1"/>
</dbReference>
<dbReference type="SUPFAM" id="SSF46565">
    <property type="entry name" value="Chaperone J-domain"/>
    <property type="match status" value="1"/>
</dbReference>
<evidence type="ECO:0000313" key="5">
    <source>
        <dbReference type="Proteomes" id="UP001476247"/>
    </source>
</evidence>
<feature type="compositionally biased region" description="Pro residues" evidence="2">
    <location>
        <begin position="248"/>
        <end position="290"/>
    </location>
</feature>
<feature type="compositionally biased region" description="Basic and acidic residues" evidence="2">
    <location>
        <begin position="159"/>
        <end position="173"/>
    </location>
</feature>
<dbReference type="InterPro" id="IPR036869">
    <property type="entry name" value="J_dom_sf"/>
</dbReference>
<dbReference type="InterPro" id="IPR009060">
    <property type="entry name" value="UBA-like_sf"/>
</dbReference>
<name>A0ABP9Y4V2_9FUNG</name>
<dbReference type="PROSITE" id="PS50030">
    <property type="entry name" value="UBA"/>
    <property type="match status" value="1"/>
</dbReference>